<dbReference type="GO" id="GO:0005829">
    <property type="term" value="C:cytosol"/>
    <property type="evidence" value="ECO:0007669"/>
    <property type="project" value="TreeGrafter"/>
</dbReference>
<dbReference type="Gene3D" id="3.40.50.300">
    <property type="entry name" value="P-loop containing nucleotide triphosphate hydrolases"/>
    <property type="match status" value="1"/>
</dbReference>
<evidence type="ECO:0000256" key="5">
    <source>
        <dbReference type="ARBA" id="ARBA00022840"/>
    </source>
</evidence>
<keyword evidence="5" id="KW-0067">ATP-binding</keyword>
<evidence type="ECO:0000256" key="6">
    <source>
        <dbReference type="ARBA" id="ARBA00039970"/>
    </source>
</evidence>
<dbReference type="Proteomes" id="UP000324209">
    <property type="component" value="Chromosome"/>
</dbReference>
<keyword evidence="3" id="KW-0963">Cytoplasm</keyword>
<comment type="similarity">
    <text evidence="2">Belongs to the PhoH family.</text>
</comment>
<comment type="subcellular location">
    <subcellularLocation>
        <location evidence="1">Cytoplasm</location>
    </subcellularLocation>
</comment>
<dbReference type="GO" id="GO:0005524">
    <property type="term" value="F:ATP binding"/>
    <property type="evidence" value="ECO:0007669"/>
    <property type="project" value="UniProtKB-KW"/>
</dbReference>
<dbReference type="Pfam" id="PF02562">
    <property type="entry name" value="PhoH"/>
    <property type="match status" value="1"/>
</dbReference>
<proteinExistence type="inferred from homology"/>
<keyword evidence="4" id="KW-0547">Nucleotide-binding</keyword>
<name>A0A5C1QTH7_9SPIO</name>
<dbReference type="AlphaFoldDB" id="A0A5C1QTH7"/>
<evidence type="ECO:0000259" key="7">
    <source>
        <dbReference type="Pfam" id="PF02562"/>
    </source>
</evidence>
<organism evidence="8 9">
    <name type="scientific">Oceanispirochaeta crateris</name>
    <dbReference type="NCBI Taxonomy" id="2518645"/>
    <lineage>
        <taxon>Bacteria</taxon>
        <taxon>Pseudomonadati</taxon>
        <taxon>Spirochaetota</taxon>
        <taxon>Spirochaetia</taxon>
        <taxon>Spirochaetales</taxon>
        <taxon>Spirochaetaceae</taxon>
        <taxon>Oceanispirochaeta</taxon>
    </lineage>
</organism>
<evidence type="ECO:0000313" key="8">
    <source>
        <dbReference type="EMBL" id="QEN09876.1"/>
    </source>
</evidence>
<reference evidence="8 9" key="1">
    <citation type="submission" date="2019-02" db="EMBL/GenBank/DDBJ databases">
        <title>Complete Genome Sequence and Methylome Analysis of free living Spirochaetas.</title>
        <authorList>
            <person name="Fomenkov A."/>
            <person name="Dubinina G."/>
            <person name="Leshcheva N."/>
            <person name="Mikheeva N."/>
            <person name="Grabovich M."/>
            <person name="Vincze T."/>
            <person name="Roberts R.J."/>
        </authorList>
    </citation>
    <scope>NUCLEOTIDE SEQUENCE [LARGE SCALE GENOMIC DNA]</scope>
    <source>
        <strain evidence="8 9">K2</strain>
    </source>
</reference>
<evidence type="ECO:0000256" key="3">
    <source>
        <dbReference type="ARBA" id="ARBA00022490"/>
    </source>
</evidence>
<dbReference type="PANTHER" id="PTHR30473">
    <property type="entry name" value="PROTEIN PHOH"/>
    <property type="match status" value="1"/>
</dbReference>
<dbReference type="KEGG" id="ock:EXM22_06775"/>
<dbReference type="InterPro" id="IPR051451">
    <property type="entry name" value="PhoH2-like"/>
</dbReference>
<sequence length="315" mass="35594">MIVIEDPDTLSKICGPNDRNLKQLEKLLQTRIFTRGNEIHLAPENSELNTVFESILNDLLFSVKQKKIPDPYMIETLFHTHIENDPDLRSRDFLSHEINIPGGISRITPRNLNQARYISSMQNHDLSFGVGPAGTGKTFLAIAYALGEILNRRFRKLVLSRPVIEAGENLGYLPGDLTQKLDPYLKPLFDAMEEVLTTSAFQKMHEMNLYEISPLAYMRGRSLKNCIIVLDEAQNTTQEQMKMFLTRLGEGSRAIITGDLTQIDLPCKEKSGLIQAAGILKNVEGIGFSSFQRGDVVRHPLVKKILEAYEQEHTN</sequence>
<evidence type="ECO:0000256" key="2">
    <source>
        <dbReference type="ARBA" id="ARBA00010393"/>
    </source>
</evidence>
<evidence type="ECO:0000256" key="1">
    <source>
        <dbReference type="ARBA" id="ARBA00004496"/>
    </source>
</evidence>
<evidence type="ECO:0000256" key="4">
    <source>
        <dbReference type="ARBA" id="ARBA00022741"/>
    </source>
</evidence>
<dbReference type="FunFam" id="3.40.50.300:FF:000013">
    <property type="entry name" value="PhoH family ATPase"/>
    <property type="match status" value="1"/>
</dbReference>
<dbReference type="SUPFAM" id="SSF52540">
    <property type="entry name" value="P-loop containing nucleoside triphosphate hydrolases"/>
    <property type="match status" value="1"/>
</dbReference>
<evidence type="ECO:0000313" key="9">
    <source>
        <dbReference type="Proteomes" id="UP000324209"/>
    </source>
</evidence>
<dbReference type="OrthoDB" id="9773137at2"/>
<feature type="domain" description="PhoH-like protein" evidence="7">
    <location>
        <begin position="107"/>
        <end position="310"/>
    </location>
</feature>
<dbReference type="EMBL" id="CP036150">
    <property type="protein sequence ID" value="QEN09876.1"/>
    <property type="molecule type" value="Genomic_DNA"/>
</dbReference>
<accession>A0A5C1QTH7</accession>
<protein>
    <recommendedName>
        <fullName evidence="6">PhoH-like protein</fullName>
    </recommendedName>
</protein>
<dbReference type="PANTHER" id="PTHR30473:SF1">
    <property type="entry name" value="PHOH-LIKE PROTEIN"/>
    <property type="match status" value="1"/>
</dbReference>
<dbReference type="InterPro" id="IPR003714">
    <property type="entry name" value="PhoH"/>
</dbReference>
<dbReference type="InterPro" id="IPR027417">
    <property type="entry name" value="P-loop_NTPase"/>
</dbReference>
<keyword evidence="9" id="KW-1185">Reference proteome</keyword>
<gene>
    <name evidence="8" type="ORF">EXM22_06775</name>
</gene>